<evidence type="ECO:0000256" key="1">
    <source>
        <dbReference type="SAM" id="MobiDB-lite"/>
    </source>
</evidence>
<evidence type="ECO:0000313" key="3">
    <source>
        <dbReference type="EMBL" id="CAG9292476.1"/>
    </source>
</evidence>
<organism evidence="3">
    <name type="scientific">Phaeodactylum tricornutum</name>
    <name type="common">Diatom</name>
    <dbReference type="NCBI Taxonomy" id="2850"/>
    <lineage>
        <taxon>Eukaryota</taxon>
        <taxon>Sar</taxon>
        <taxon>Stramenopiles</taxon>
        <taxon>Ochrophyta</taxon>
        <taxon>Bacillariophyta</taxon>
        <taxon>Bacillariophyceae</taxon>
        <taxon>Bacillariophycidae</taxon>
        <taxon>Naviculales</taxon>
        <taxon>Phaeodactylaceae</taxon>
        <taxon>Phaeodactylum</taxon>
    </lineage>
</organism>
<dbReference type="PANTHER" id="PTHR10174:SF208">
    <property type="entry name" value="CRAL-TRIO DOMAIN-CONTAINING PROTEIN DDB_G0278031"/>
    <property type="match status" value="1"/>
</dbReference>
<protein>
    <recommendedName>
        <fullName evidence="2">CRAL-TRIO domain-containing protein</fullName>
    </recommendedName>
</protein>
<dbReference type="GO" id="GO:0016020">
    <property type="term" value="C:membrane"/>
    <property type="evidence" value="ECO:0007669"/>
    <property type="project" value="TreeGrafter"/>
</dbReference>
<feature type="region of interest" description="Disordered" evidence="1">
    <location>
        <begin position="302"/>
        <end position="341"/>
    </location>
</feature>
<reference evidence="3" key="1">
    <citation type="submission" date="2022-02" db="EMBL/GenBank/DDBJ databases">
        <authorList>
            <person name="Giguere J D."/>
        </authorList>
    </citation>
    <scope>NUCLEOTIDE SEQUENCE</scope>
    <source>
        <strain evidence="3">CCAP 1055/1</strain>
    </source>
</reference>
<dbReference type="SUPFAM" id="SSF52087">
    <property type="entry name" value="CRAL/TRIO domain"/>
    <property type="match status" value="1"/>
</dbReference>
<dbReference type="SMART" id="SM00516">
    <property type="entry name" value="SEC14"/>
    <property type="match status" value="1"/>
</dbReference>
<name>A0A8J9X8H2_PHATR</name>
<dbReference type="InterPro" id="IPR001251">
    <property type="entry name" value="CRAL-TRIO_dom"/>
</dbReference>
<feature type="domain" description="CRAL-TRIO" evidence="2">
    <location>
        <begin position="114"/>
        <end position="277"/>
    </location>
</feature>
<gene>
    <name evidence="3" type="ORF">PTTT1_LOCUS49005</name>
</gene>
<sequence length="341" mass="39436">MKARKEEEMRNNTKSTSGQVDILVLRKLLPTGQMRFAPLRQERSIKAQIQGLSQEGLACFVHLKATWETWFPNDPYDDEMYLRFSRCSPGKPFDEISAWKSMKHFDRRYSGLTASALEFQLRTKTLFPLPGLRTTNLHEVFYMRPARFVPTNTQTKTVIDNLVYVMSTMMEREGPCSNGISFIANMDDWTMKCFTTDYCLQFMLTLQGRIPARVTGFFIVNPPSWFGSIWKMMKPMLSPQFRKKVYMIPEAELKHHMAVGYEKFLPDELSSGRADTDSIVSDFVDYRMFVEAQPSNGEGYLKETSRRLKGGSADVRGGKRRSRLIFGRKQPRKTSTVENKK</sequence>
<proteinExistence type="predicted"/>
<dbReference type="PANTHER" id="PTHR10174">
    <property type="entry name" value="ALPHA-TOCOPHEROL TRANSFER PROTEIN-RELATED"/>
    <property type="match status" value="1"/>
</dbReference>
<accession>A0A8J9X8H2</accession>
<dbReference type="Gene3D" id="3.40.525.10">
    <property type="entry name" value="CRAL-TRIO lipid binding domain"/>
    <property type="match status" value="1"/>
</dbReference>
<dbReference type="Pfam" id="PF00650">
    <property type="entry name" value="CRAL_TRIO"/>
    <property type="match status" value="1"/>
</dbReference>
<dbReference type="AlphaFoldDB" id="A0A8J9X8H2"/>
<dbReference type="GO" id="GO:1902936">
    <property type="term" value="F:phosphatidylinositol bisphosphate binding"/>
    <property type="evidence" value="ECO:0007669"/>
    <property type="project" value="TreeGrafter"/>
</dbReference>
<dbReference type="PROSITE" id="PS50191">
    <property type="entry name" value="CRAL_TRIO"/>
    <property type="match status" value="1"/>
</dbReference>
<evidence type="ECO:0000259" key="2">
    <source>
        <dbReference type="PROSITE" id="PS50191"/>
    </source>
</evidence>
<dbReference type="EMBL" id="OU594948">
    <property type="protein sequence ID" value="CAG9292476.1"/>
    <property type="molecule type" value="Genomic_DNA"/>
</dbReference>
<dbReference type="CDD" id="cd00170">
    <property type="entry name" value="SEC14"/>
    <property type="match status" value="1"/>
</dbReference>
<dbReference type="InterPro" id="IPR036865">
    <property type="entry name" value="CRAL-TRIO_dom_sf"/>
</dbReference>
<dbReference type="Proteomes" id="UP000836788">
    <property type="component" value="Chromosome 7"/>
</dbReference>